<dbReference type="PANTHER" id="PTHR30146:SF109">
    <property type="entry name" value="HTH-TYPE TRANSCRIPTIONAL REGULATOR GALS"/>
    <property type="match status" value="1"/>
</dbReference>
<evidence type="ECO:0000313" key="5">
    <source>
        <dbReference type="EMBL" id="MBP1935501.1"/>
    </source>
</evidence>
<dbReference type="Pfam" id="PF00356">
    <property type="entry name" value="LacI"/>
    <property type="match status" value="1"/>
</dbReference>
<proteinExistence type="predicted"/>
<protein>
    <submittedName>
        <fullName evidence="5">LacI family transcriptional regulator</fullName>
    </submittedName>
</protein>
<evidence type="ECO:0000313" key="6">
    <source>
        <dbReference type="Proteomes" id="UP001519273"/>
    </source>
</evidence>
<dbReference type="PANTHER" id="PTHR30146">
    <property type="entry name" value="LACI-RELATED TRANSCRIPTIONAL REPRESSOR"/>
    <property type="match status" value="1"/>
</dbReference>
<dbReference type="Gene3D" id="1.10.260.40">
    <property type="entry name" value="lambda repressor-like DNA-binding domains"/>
    <property type="match status" value="1"/>
</dbReference>
<dbReference type="Proteomes" id="UP001519273">
    <property type="component" value="Unassembled WGS sequence"/>
</dbReference>
<dbReference type="CDD" id="cd06267">
    <property type="entry name" value="PBP1_LacI_sugar_binding-like"/>
    <property type="match status" value="1"/>
</dbReference>
<accession>A0ABS4GZ08</accession>
<dbReference type="RefSeq" id="WP_209844811.1">
    <property type="nucleotide sequence ID" value="NZ_CBCRVE010000001.1"/>
</dbReference>
<evidence type="ECO:0000259" key="4">
    <source>
        <dbReference type="PROSITE" id="PS50932"/>
    </source>
</evidence>
<dbReference type="Gene3D" id="3.40.50.2300">
    <property type="match status" value="2"/>
</dbReference>
<keyword evidence="2" id="KW-0238">DNA-binding</keyword>
<keyword evidence="6" id="KW-1185">Reference proteome</keyword>
<dbReference type="InterPro" id="IPR010982">
    <property type="entry name" value="Lambda_DNA-bd_dom_sf"/>
</dbReference>
<reference evidence="5 6" key="1">
    <citation type="submission" date="2021-03" db="EMBL/GenBank/DDBJ databases">
        <title>Genomic Encyclopedia of Type Strains, Phase IV (KMG-IV): sequencing the most valuable type-strain genomes for metagenomic binning, comparative biology and taxonomic classification.</title>
        <authorList>
            <person name="Goeker M."/>
        </authorList>
    </citation>
    <scope>NUCLEOTIDE SEQUENCE [LARGE SCALE GENOMIC DNA]</scope>
    <source>
        <strain evidence="5 6">DSM 23491</strain>
    </source>
</reference>
<dbReference type="InterPro" id="IPR028082">
    <property type="entry name" value="Peripla_BP_I"/>
</dbReference>
<keyword evidence="1" id="KW-0805">Transcription regulation</keyword>
<dbReference type="Pfam" id="PF13377">
    <property type="entry name" value="Peripla_BP_3"/>
    <property type="match status" value="1"/>
</dbReference>
<dbReference type="SMART" id="SM00354">
    <property type="entry name" value="HTH_LACI"/>
    <property type="match status" value="1"/>
</dbReference>
<feature type="domain" description="HTH lacI-type" evidence="4">
    <location>
        <begin position="2"/>
        <end position="56"/>
    </location>
</feature>
<name>A0ABS4GZ08_9BACL</name>
<organism evidence="5 6">
    <name type="scientific">Paenibacillus sediminis</name>
    <dbReference type="NCBI Taxonomy" id="664909"/>
    <lineage>
        <taxon>Bacteria</taxon>
        <taxon>Bacillati</taxon>
        <taxon>Bacillota</taxon>
        <taxon>Bacilli</taxon>
        <taxon>Bacillales</taxon>
        <taxon>Paenibacillaceae</taxon>
        <taxon>Paenibacillus</taxon>
    </lineage>
</organism>
<dbReference type="PROSITE" id="PS50932">
    <property type="entry name" value="HTH_LACI_2"/>
    <property type="match status" value="1"/>
</dbReference>
<dbReference type="CDD" id="cd01392">
    <property type="entry name" value="HTH_LacI"/>
    <property type="match status" value="1"/>
</dbReference>
<sequence length="335" mass="36799">MVTIRDVANRAGVAISTASYALNNDPRVSEETRRKVLKVVEEMNYRPNAIARSLKRKKSETIGLFLNDFGGPFFSSVIQGVEEVVSSNGYNLVACSTYGGNHNTTTNRFLQEKQLDAAIILGPNIPDELIVQVASKDFPVVVMDRELKAEHVHSVLVDNEQGAYTATRHLINLGHRKIAYLSGPVNSYNNQKRLVGFKRALEEADIAFQSAINVQGHFTEHGGYQVMKSLLMSKNVPDAIFSANDEMAIGAIQALTEAGIRVPQDVAIVGFDDIRLSSYIRPALSTIGHPKQEWGTVATHVVFQTLQDPSEQSRSIMLDTELIIRDSCGAALQST</sequence>
<dbReference type="EMBL" id="JAGGKP010000001">
    <property type="protein sequence ID" value="MBP1935501.1"/>
    <property type="molecule type" value="Genomic_DNA"/>
</dbReference>
<dbReference type="SUPFAM" id="SSF53822">
    <property type="entry name" value="Periplasmic binding protein-like I"/>
    <property type="match status" value="1"/>
</dbReference>
<dbReference type="InterPro" id="IPR000843">
    <property type="entry name" value="HTH_LacI"/>
</dbReference>
<keyword evidence="3" id="KW-0804">Transcription</keyword>
<comment type="caution">
    <text evidence="5">The sequence shown here is derived from an EMBL/GenBank/DDBJ whole genome shotgun (WGS) entry which is preliminary data.</text>
</comment>
<gene>
    <name evidence="5" type="ORF">J2Z20_000362</name>
</gene>
<dbReference type="InterPro" id="IPR046335">
    <property type="entry name" value="LacI/GalR-like_sensor"/>
</dbReference>
<dbReference type="SUPFAM" id="SSF47413">
    <property type="entry name" value="lambda repressor-like DNA-binding domains"/>
    <property type="match status" value="1"/>
</dbReference>
<evidence type="ECO:0000256" key="3">
    <source>
        <dbReference type="ARBA" id="ARBA00023163"/>
    </source>
</evidence>
<evidence type="ECO:0000256" key="1">
    <source>
        <dbReference type="ARBA" id="ARBA00023015"/>
    </source>
</evidence>
<evidence type="ECO:0000256" key="2">
    <source>
        <dbReference type="ARBA" id="ARBA00023125"/>
    </source>
</evidence>